<keyword evidence="4 8" id="KW-0297">G-protein coupled receptor</keyword>
<keyword evidence="2 8" id="KW-0812">Transmembrane</keyword>
<dbReference type="InterPro" id="IPR017452">
    <property type="entry name" value="GPCR_Rhodpsn_7TM"/>
</dbReference>
<dbReference type="InterPro" id="IPR000276">
    <property type="entry name" value="GPCR_Rhodpsn"/>
</dbReference>
<evidence type="ECO:0000256" key="1">
    <source>
        <dbReference type="ARBA" id="ARBA00004141"/>
    </source>
</evidence>
<dbReference type="Gene3D" id="1.20.1070.10">
    <property type="entry name" value="Rhodopsin 7-helix transmembrane proteins"/>
    <property type="match status" value="3"/>
</dbReference>
<keyword evidence="5 9" id="KW-0472">Membrane</keyword>
<dbReference type="PROSITE" id="PS50262">
    <property type="entry name" value="G_PROTEIN_RECEP_F1_2"/>
    <property type="match status" value="3"/>
</dbReference>
<feature type="transmembrane region" description="Helical" evidence="9">
    <location>
        <begin position="958"/>
        <end position="982"/>
    </location>
</feature>
<feature type="transmembrane region" description="Helical" evidence="9">
    <location>
        <begin position="331"/>
        <end position="353"/>
    </location>
</feature>
<dbReference type="PANTHER" id="PTHR45695">
    <property type="entry name" value="LEUCOKININ RECEPTOR-RELATED"/>
    <property type="match status" value="1"/>
</dbReference>
<feature type="transmembrane region" description="Helical" evidence="9">
    <location>
        <begin position="235"/>
        <end position="256"/>
    </location>
</feature>
<evidence type="ECO:0000256" key="3">
    <source>
        <dbReference type="ARBA" id="ARBA00022989"/>
    </source>
</evidence>
<proteinExistence type="inferred from homology"/>
<dbReference type="EMBL" id="CALNXK010000130">
    <property type="protein sequence ID" value="CAH3164672.1"/>
    <property type="molecule type" value="Genomic_DNA"/>
</dbReference>
<feature type="domain" description="G-protein coupled receptors family 1 profile" evidence="10">
    <location>
        <begin position="19"/>
        <end position="290"/>
    </location>
</feature>
<evidence type="ECO:0000256" key="7">
    <source>
        <dbReference type="ARBA" id="ARBA00023224"/>
    </source>
</evidence>
<feature type="transmembrane region" description="Helical" evidence="9">
    <location>
        <begin position="78"/>
        <end position="99"/>
    </location>
</feature>
<name>A0ABN8QKV4_9CNID</name>
<dbReference type="Proteomes" id="UP001159405">
    <property type="component" value="Unassembled WGS sequence"/>
</dbReference>
<dbReference type="PANTHER" id="PTHR45695:SF9">
    <property type="entry name" value="LEUCOKININ RECEPTOR"/>
    <property type="match status" value="1"/>
</dbReference>
<evidence type="ECO:0000256" key="4">
    <source>
        <dbReference type="ARBA" id="ARBA00023040"/>
    </source>
</evidence>
<feature type="transmembrane region" description="Helical" evidence="9">
    <location>
        <begin position="482"/>
        <end position="506"/>
    </location>
</feature>
<dbReference type="SMART" id="SM01381">
    <property type="entry name" value="7TM_GPCR_Srsx"/>
    <property type="match status" value="1"/>
</dbReference>
<feature type="non-terminal residue" evidence="11">
    <location>
        <position position="1"/>
    </location>
</feature>
<feature type="transmembrane region" description="Helical" evidence="9">
    <location>
        <begin position="362"/>
        <end position="381"/>
    </location>
</feature>
<evidence type="ECO:0000256" key="2">
    <source>
        <dbReference type="ARBA" id="ARBA00022692"/>
    </source>
</evidence>
<evidence type="ECO:0000259" key="10">
    <source>
        <dbReference type="PROSITE" id="PS50262"/>
    </source>
</evidence>
<accession>A0ABN8QKV4</accession>
<evidence type="ECO:0000313" key="11">
    <source>
        <dbReference type="EMBL" id="CAH3164672.1"/>
    </source>
</evidence>
<feature type="domain" description="G-protein coupled receptors family 1 profile" evidence="10">
    <location>
        <begin position="344"/>
        <end position="626"/>
    </location>
</feature>
<evidence type="ECO:0000256" key="9">
    <source>
        <dbReference type="SAM" id="Phobius"/>
    </source>
</evidence>
<feature type="non-terminal residue" evidence="11">
    <location>
        <position position="1295"/>
    </location>
</feature>
<comment type="subcellular location">
    <subcellularLocation>
        <location evidence="1">Membrane</location>
        <topology evidence="1">Multi-pass membrane protein</topology>
    </subcellularLocation>
</comment>
<dbReference type="PROSITE" id="PS00237">
    <property type="entry name" value="G_PROTEIN_RECEP_F1_1"/>
    <property type="match status" value="3"/>
</dbReference>
<protein>
    <recommendedName>
        <fullName evidence="10">G-protein coupled receptors family 1 profile domain-containing protein</fullName>
    </recommendedName>
</protein>
<reference evidence="11 12" key="1">
    <citation type="submission" date="2022-05" db="EMBL/GenBank/DDBJ databases">
        <authorList>
            <consortium name="Genoscope - CEA"/>
            <person name="William W."/>
        </authorList>
    </citation>
    <scope>NUCLEOTIDE SEQUENCE [LARGE SCALE GENOMIC DNA]</scope>
</reference>
<evidence type="ECO:0000256" key="6">
    <source>
        <dbReference type="ARBA" id="ARBA00023170"/>
    </source>
</evidence>
<feature type="transmembrane region" description="Helical" evidence="9">
    <location>
        <begin position="6"/>
        <end position="28"/>
    </location>
</feature>
<feature type="transmembrane region" description="Helical" evidence="9">
    <location>
        <begin position="1185"/>
        <end position="1207"/>
    </location>
</feature>
<evidence type="ECO:0000313" key="12">
    <source>
        <dbReference type="Proteomes" id="UP001159405"/>
    </source>
</evidence>
<gene>
    <name evidence="11" type="ORF">PLOB_00006798</name>
</gene>
<keyword evidence="6 8" id="KW-0675">Receptor</keyword>
<comment type="similarity">
    <text evidence="8">Belongs to the G-protein coupled receptor 1 family.</text>
</comment>
<dbReference type="SUPFAM" id="SSF81321">
    <property type="entry name" value="Family A G protein-coupled receptor-like"/>
    <property type="match status" value="3"/>
</dbReference>
<feature type="transmembrane region" description="Helical" evidence="9">
    <location>
        <begin position="1219"/>
        <end position="1242"/>
    </location>
</feature>
<feature type="transmembrane region" description="Helical" evidence="9">
    <location>
        <begin position="1030"/>
        <end position="1049"/>
    </location>
</feature>
<sequence>FRLLKIVCDCIILLGSSFGNSLVIYIIASNVRMRTPSNILILNLAVCDFVTPVVSLPFDFALQEYNYVWTFGTATCKILWPLTSMTSTSAALTLAAISLDRYRTIMHPFKSRLTMVKIKFIIAGIYAFSLLMVTPYSYMLDVDCHQCHEKWPDIFYKKYYTLALCMVRYFLPLFFMMVMYALALKNLYTSTDKTRSGKTQKEKAAVNNSQMVKEATSPEPLRKVSSTVRLATKMFIVVVVVFTICMFPNQALWLWADFSSSAGEIKWFSKAIVICWLFTYSNSVCNPVIYVAFSRDFRRGFKRVLRRFNESLALEGIVQDEASGDFRTTKIFFYFAILSASTLGNGMVAAIIIRKMRTASPFLILNLAICDLLTPLLSIVFDFVLEENNYVWLYGHVMCKLLWPAQTYFNGASSLTLAAISLDRYRLIMHPFKTRLSRKQVCLMICIVHVFSLVAVSPYVYVLTLQGGSCKELWPGFTYRQAYSLFLCLSQYVLPLTFMIIVYGLAIRALYNTSARVRGSSIKEKAHRQEVTSKKPQCKHSCKISKTGAIAKRISHIPSIWSSPNAKAMKMFIIIVIVFAIFMFPNQVVWLWADFGGRNKTSNFQKISIVCWLFTYTNCVVNPVILGVLSKDFREGFKVIFKGILICCDTSSKAKEAKKEFRKQSNSCTKTASMLLSDGECHAVKLKECNLYPDGHQQQTSLPYGPNQPLISSYIATESQCRGFDLHRSAGTFKSLTPENNLQKICIRIQSQLFLPEFIYLTLSLCKELFTSSKKQYTKSGSVINFSKTLIFPYVFCNSTVSKFILNLIIFRGTGRKIVFHEYAEKLINPVNPPPPLSPPPHHFLTKFVVWYRTAKLGIAWRLFIAPIREVCACRIRNPEKICMWNPESRALASGIQLKESATPLAIGIQNPSSTDRDWNPVPGIRNPYYPKMVVNNSTIQDETTTSLETTEFRIIRITLYVLILFLSCIGNSLVAVVIIIARGMRTSSNVLILSLAVCDFLTPVLSIPFDMAYEEKNYIWPFGRVMCKALWPLQTASSTSSSLILAAISLDRFRTLVKPLGWYISLGKLVVCVLSINAVSIFICIPYFVVLKYSASERSCQESWPGEDYKHAYTIFLFLCQYALPLLTMSTVYILIYISLRSNLIRLFSMDAERGSRAFSRESTRSTDSRDFRRREQNIRLAKMFVIVVVVFAISMFPNQVLWFWIDFGNGRDHHVFHYISVVCRLCTYANSVLNPFIYALKSKEFRSGFAKIGRATVMKPLRKISTDGRKFVRKLSGNVLERQRPIPVEMKSS</sequence>
<evidence type="ECO:0000256" key="8">
    <source>
        <dbReference type="RuleBase" id="RU000688"/>
    </source>
</evidence>
<feature type="transmembrane region" description="Helical" evidence="9">
    <location>
        <begin position="159"/>
        <end position="183"/>
    </location>
</feature>
<dbReference type="CDD" id="cd00637">
    <property type="entry name" value="7tm_classA_rhodopsin-like"/>
    <property type="match status" value="3"/>
</dbReference>
<feature type="transmembrane region" description="Helical" evidence="9">
    <location>
        <begin position="441"/>
        <end position="462"/>
    </location>
</feature>
<keyword evidence="3 9" id="KW-1133">Transmembrane helix</keyword>
<comment type="caution">
    <text evidence="11">The sequence shown here is derived from an EMBL/GenBank/DDBJ whole genome shotgun (WGS) entry which is preliminary data.</text>
</comment>
<evidence type="ECO:0000256" key="5">
    <source>
        <dbReference type="ARBA" id="ARBA00023136"/>
    </source>
</evidence>
<organism evidence="11 12">
    <name type="scientific">Porites lobata</name>
    <dbReference type="NCBI Taxonomy" id="104759"/>
    <lineage>
        <taxon>Eukaryota</taxon>
        <taxon>Metazoa</taxon>
        <taxon>Cnidaria</taxon>
        <taxon>Anthozoa</taxon>
        <taxon>Hexacorallia</taxon>
        <taxon>Scleractinia</taxon>
        <taxon>Fungiina</taxon>
        <taxon>Poritidae</taxon>
        <taxon>Porites</taxon>
    </lineage>
</organism>
<feature type="domain" description="G-protein coupled receptors family 1 profile" evidence="10">
    <location>
        <begin position="971"/>
        <end position="1240"/>
    </location>
</feature>
<feature type="transmembrane region" description="Helical" evidence="9">
    <location>
        <begin position="991"/>
        <end position="1010"/>
    </location>
</feature>
<feature type="transmembrane region" description="Helical" evidence="9">
    <location>
        <begin position="571"/>
        <end position="593"/>
    </location>
</feature>
<feature type="transmembrane region" description="Helical" evidence="9">
    <location>
        <begin position="1112"/>
        <end position="1141"/>
    </location>
</feature>
<feature type="transmembrane region" description="Helical" evidence="9">
    <location>
        <begin position="120"/>
        <end position="139"/>
    </location>
</feature>
<dbReference type="Pfam" id="PF00001">
    <property type="entry name" value="7tm_1"/>
    <property type="match status" value="3"/>
</dbReference>
<dbReference type="PRINTS" id="PR00237">
    <property type="entry name" value="GPCRRHODOPSN"/>
</dbReference>
<keyword evidence="7 8" id="KW-0807">Transducer</keyword>
<keyword evidence="12" id="KW-1185">Reference proteome</keyword>
<feature type="transmembrane region" description="Helical" evidence="9">
    <location>
        <begin position="40"/>
        <end position="58"/>
    </location>
</feature>
<feature type="transmembrane region" description="Helical" evidence="9">
    <location>
        <begin position="1070"/>
        <end position="1092"/>
    </location>
</feature>